<accession>A0ACC1BSR3</accession>
<evidence type="ECO:0000313" key="2">
    <source>
        <dbReference type="Proteomes" id="UP001164250"/>
    </source>
</evidence>
<name>A0ACC1BSR3_9ROSI</name>
<keyword evidence="2" id="KW-1185">Reference proteome</keyword>
<protein>
    <submittedName>
        <fullName evidence="1">Uncharacterized protein</fullName>
    </submittedName>
</protein>
<organism evidence="1 2">
    <name type="scientific">Pistacia atlantica</name>
    <dbReference type="NCBI Taxonomy" id="434234"/>
    <lineage>
        <taxon>Eukaryota</taxon>
        <taxon>Viridiplantae</taxon>
        <taxon>Streptophyta</taxon>
        <taxon>Embryophyta</taxon>
        <taxon>Tracheophyta</taxon>
        <taxon>Spermatophyta</taxon>
        <taxon>Magnoliopsida</taxon>
        <taxon>eudicotyledons</taxon>
        <taxon>Gunneridae</taxon>
        <taxon>Pentapetalae</taxon>
        <taxon>rosids</taxon>
        <taxon>malvids</taxon>
        <taxon>Sapindales</taxon>
        <taxon>Anacardiaceae</taxon>
        <taxon>Pistacia</taxon>
    </lineage>
</organism>
<evidence type="ECO:0000313" key="1">
    <source>
        <dbReference type="EMBL" id="KAJ0102095.1"/>
    </source>
</evidence>
<comment type="caution">
    <text evidence="1">The sequence shown here is derived from an EMBL/GenBank/DDBJ whole genome shotgun (WGS) entry which is preliminary data.</text>
</comment>
<reference evidence="2" key="1">
    <citation type="journal article" date="2023" name="G3 (Bethesda)">
        <title>Genome assembly and association tests identify interacting loci associated with vigor, precocity, and sex in interspecific pistachio rootstocks.</title>
        <authorList>
            <person name="Palmer W."/>
            <person name="Jacygrad E."/>
            <person name="Sagayaradj S."/>
            <person name="Cavanaugh K."/>
            <person name="Han R."/>
            <person name="Bertier L."/>
            <person name="Beede B."/>
            <person name="Kafkas S."/>
            <person name="Golino D."/>
            <person name="Preece J."/>
            <person name="Michelmore R."/>
        </authorList>
    </citation>
    <scope>NUCLEOTIDE SEQUENCE [LARGE SCALE GENOMIC DNA]</scope>
</reference>
<sequence>MAPNSKCKCKCKCSTSTTAKYSTTKSTTSRSITKSTTTSRSITKSTTTSRSITKPATTTKKIDHGQKHKKIGASSSAPKAKTSQCRHHYPDHHYHRQISKPKAPKNALTQPKPTLGMANAGATFKSTTTKATLRLGQGVEFEMVTEEAVFIDGQLVFIRVGCRSYEGILS</sequence>
<dbReference type="Proteomes" id="UP001164250">
    <property type="component" value="Chromosome 3"/>
</dbReference>
<dbReference type="EMBL" id="CM047899">
    <property type="protein sequence ID" value="KAJ0102095.1"/>
    <property type="molecule type" value="Genomic_DNA"/>
</dbReference>
<proteinExistence type="predicted"/>
<gene>
    <name evidence="1" type="ORF">Patl1_03760</name>
</gene>